<feature type="domain" description="N-acetyltransferase" evidence="3">
    <location>
        <begin position="1"/>
        <end position="146"/>
    </location>
</feature>
<keyword evidence="1" id="KW-0808">Transferase</keyword>
<dbReference type="InterPro" id="IPR016181">
    <property type="entry name" value="Acyl_CoA_acyltransferase"/>
</dbReference>
<accession>A0ABV2XWT5</accession>
<dbReference type="EMBL" id="JBEYBN010000025">
    <property type="protein sequence ID" value="MEU2268491.1"/>
    <property type="molecule type" value="Genomic_DNA"/>
</dbReference>
<dbReference type="CDD" id="cd04301">
    <property type="entry name" value="NAT_SF"/>
    <property type="match status" value="1"/>
</dbReference>
<evidence type="ECO:0000256" key="2">
    <source>
        <dbReference type="ARBA" id="ARBA00023315"/>
    </source>
</evidence>
<dbReference type="InterPro" id="IPR000182">
    <property type="entry name" value="GNAT_dom"/>
</dbReference>
<name>A0ABV2XWT5_9ACTN</name>
<dbReference type="SUPFAM" id="SSF55729">
    <property type="entry name" value="Acyl-CoA N-acyltransferases (Nat)"/>
    <property type="match status" value="1"/>
</dbReference>
<dbReference type="PANTHER" id="PTHR43877">
    <property type="entry name" value="AMINOALKYLPHOSPHONATE N-ACETYLTRANSFERASE-RELATED-RELATED"/>
    <property type="match status" value="1"/>
</dbReference>
<protein>
    <submittedName>
        <fullName evidence="4">GNAT family N-acetyltransferase</fullName>
    </submittedName>
</protein>
<dbReference type="Proteomes" id="UP001550603">
    <property type="component" value="Unassembled WGS sequence"/>
</dbReference>
<evidence type="ECO:0000256" key="1">
    <source>
        <dbReference type="ARBA" id="ARBA00022679"/>
    </source>
</evidence>
<dbReference type="Gene3D" id="3.40.630.30">
    <property type="match status" value="1"/>
</dbReference>
<reference evidence="4 5" key="1">
    <citation type="submission" date="2024-06" db="EMBL/GenBank/DDBJ databases">
        <title>The Natural Products Discovery Center: Release of the First 8490 Sequenced Strains for Exploring Actinobacteria Biosynthetic Diversity.</title>
        <authorList>
            <person name="Kalkreuter E."/>
            <person name="Kautsar S.A."/>
            <person name="Yang D."/>
            <person name="Bader C.D."/>
            <person name="Teijaro C.N."/>
            <person name="Fluegel L."/>
            <person name="Davis C.M."/>
            <person name="Simpson J.R."/>
            <person name="Lauterbach L."/>
            <person name="Steele A.D."/>
            <person name="Gui C."/>
            <person name="Meng S."/>
            <person name="Li G."/>
            <person name="Viehrig K."/>
            <person name="Ye F."/>
            <person name="Su P."/>
            <person name="Kiefer A.F."/>
            <person name="Nichols A."/>
            <person name="Cepeda A.J."/>
            <person name="Yan W."/>
            <person name="Fan B."/>
            <person name="Jiang Y."/>
            <person name="Adhikari A."/>
            <person name="Zheng C.-J."/>
            <person name="Schuster L."/>
            <person name="Cowan T.M."/>
            <person name="Smanski M.J."/>
            <person name="Chevrette M.G."/>
            <person name="De Carvalho L.P.S."/>
            <person name="Shen B."/>
        </authorList>
    </citation>
    <scope>NUCLEOTIDE SEQUENCE [LARGE SCALE GENOMIC DNA]</scope>
    <source>
        <strain evidence="4 5">NPDC019583</strain>
    </source>
</reference>
<dbReference type="RefSeq" id="WP_359789945.1">
    <property type="nucleotide sequence ID" value="NZ_JBEYBN010000025.1"/>
</dbReference>
<keyword evidence="2" id="KW-0012">Acyltransferase</keyword>
<keyword evidence="5" id="KW-1185">Reference proteome</keyword>
<dbReference type="PROSITE" id="PS51186">
    <property type="entry name" value="GNAT"/>
    <property type="match status" value="1"/>
</dbReference>
<evidence type="ECO:0000313" key="4">
    <source>
        <dbReference type="EMBL" id="MEU2268491.1"/>
    </source>
</evidence>
<evidence type="ECO:0000313" key="5">
    <source>
        <dbReference type="Proteomes" id="UP001550603"/>
    </source>
</evidence>
<proteinExistence type="predicted"/>
<comment type="caution">
    <text evidence="4">The sequence shown here is derived from an EMBL/GenBank/DDBJ whole genome shotgun (WGS) entry which is preliminary data.</text>
</comment>
<evidence type="ECO:0000259" key="3">
    <source>
        <dbReference type="PROSITE" id="PS51186"/>
    </source>
</evidence>
<sequence length="146" mass="15932">MDELLVPLVGLEQRVHQASSYYDDEPWQAENFSLDLPGKRELSLVATVAGEPVGFLIASRRPEGVHIHRVAVAPCHRGGGIASGLLGRLLAQAPGLVTLVCDPRNRSALALYARAGFRVTSTTPEGKLFLATGTTLRRWSFRERKT</sequence>
<dbReference type="InterPro" id="IPR050832">
    <property type="entry name" value="Bact_Acetyltransf"/>
</dbReference>
<dbReference type="Pfam" id="PF00583">
    <property type="entry name" value="Acetyltransf_1"/>
    <property type="match status" value="1"/>
</dbReference>
<gene>
    <name evidence="4" type="ORF">ABZ568_19210</name>
</gene>
<organism evidence="4 5">
    <name type="scientific">Streptomyces olindensis</name>
    <dbReference type="NCBI Taxonomy" id="358823"/>
    <lineage>
        <taxon>Bacteria</taxon>
        <taxon>Bacillati</taxon>
        <taxon>Actinomycetota</taxon>
        <taxon>Actinomycetes</taxon>
        <taxon>Kitasatosporales</taxon>
        <taxon>Streptomycetaceae</taxon>
        <taxon>Streptomyces</taxon>
    </lineage>
</organism>